<keyword evidence="10" id="KW-1185">Reference proteome</keyword>
<dbReference type="EMBL" id="JAOVQN010000012">
    <property type="protein sequence ID" value="MCU9838618.1"/>
    <property type="molecule type" value="Genomic_DNA"/>
</dbReference>
<proteinExistence type="inferred from homology"/>
<feature type="transmembrane region" description="Helical" evidence="8">
    <location>
        <begin position="106"/>
        <end position="126"/>
    </location>
</feature>
<dbReference type="PANTHER" id="PTHR30269:SF32">
    <property type="entry name" value="MEMBRANE TRANSPORTER PROTEIN-RELATED"/>
    <property type="match status" value="1"/>
</dbReference>
<keyword evidence="7 8" id="KW-0472">Membrane</keyword>
<organism evidence="9 10">
    <name type="scientific">Ruegeria marisflavi</name>
    <dbReference type="NCBI Taxonomy" id="2984152"/>
    <lineage>
        <taxon>Bacteria</taxon>
        <taxon>Pseudomonadati</taxon>
        <taxon>Pseudomonadota</taxon>
        <taxon>Alphaproteobacteria</taxon>
        <taxon>Rhodobacterales</taxon>
        <taxon>Roseobacteraceae</taxon>
        <taxon>Ruegeria</taxon>
    </lineage>
</organism>
<evidence type="ECO:0000256" key="8">
    <source>
        <dbReference type="RuleBase" id="RU363041"/>
    </source>
</evidence>
<evidence type="ECO:0000256" key="3">
    <source>
        <dbReference type="ARBA" id="ARBA00022448"/>
    </source>
</evidence>
<dbReference type="InterPro" id="IPR052017">
    <property type="entry name" value="TSUP"/>
</dbReference>
<evidence type="ECO:0000313" key="9">
    <source>
        <dbReference type="EMBL" id="MCU9838618.1"/>
    </source>
</evidence>
<keyword evidence="5 8" id="KW-0812">Transmembrane</keyword>
<dbReference type="Proteomes" id="UP001321014">
    <property type="component" value="Unassembled WGS sequence"/>
</dbReference>
<evidence type="ECO:0000256" key="7">
    <source>
        <dbReference type="ARBA" id="ARBA00023136"/>
    </source>
</evidence>
<comment type="caution">
    <text evidence="9">The sequence shown here is derived from an EMBL/GenBank/DDBJ whole genome shotgun (WGS) entry which is preliminary data.</text>
</comment>
<evidence type="ECO:0000256" key="4">
    <source>
        <dbReference type="ARBA" id="ARBA00022475"/>
    </source>
</evidence>
<reference evidence="9 10" key="1">
    <citation type="submission" date="2022-10" db="EMBL/GenBank/DDBJ databases">
        <title>Ruegeria sp. nov., isolated from ocean surface water.</title>
        <authorList>
            <person name="He W."/>
            <person name="Wang L."/>
            <person name="Zhang D.-F."/>
        </authorList>
    </citation>
    <scope>NUCLEOTIDE SEQUENCE [LARGE SCALE GENOMIC DNA]</scope>
    <source>
        <strain evidence="9 10">WL0004</strain>
    </source>
</reference>
<gene>
    <name evidence="9" type="ORF">OEZ49_12640</name>
</gene>
<evidence type="ECO:0000256" key="1">
    <source>
        <dbReference type="ARBA" id="ARBA00004651"/>
    </source>
</evidence>
<feature type="transmembrane region" description="Helical" evidence="8">
    <location>
        <begin position="12"/>
        <end position="37"/>
    </location>
</feature>
<keyword evidence="6 8" id="KW-1133">Transmembrane helix</keyword>
<accession>A0ABT2WXB4</accession>
<evidence type="ECO:0000256" key="2">
    <source>
        <dbReference type="ARBA" id="ARBA00009142"/>
    </source>
</evidence>
<feature type="transmembrane region" description="Helical" evidence="8">
    <location>
        <begin position="235"/>
        <end position="252"/>
    </location>
</feature>
<dbReference type="Pfam" id="PF01925">
    <property type="entry name" value="TauE"/>
    <property type="match status" value="1"/>
</dbReference>
<sequence>MSILDLLSLQDWVLAVVIVLLAGCIKGMVGFAMPMISISGLSMVLPPDWALAGLIMPTLVTNGIQALRQGTSAAMDSVKRFRVFLIVGFVFLVLSAQLVTQVAPETFLLMIAVPVVLFAGMQLLGLGFTLSRQSLPVEACVGAVAGAVGGMSGVWGPPTVAYLTALNTEKRDQMRIQGVIYGLGALGLVGAHLVSGILRAETLLFSCFLVVPAVFGMWFGGMVQDRIDQVMFRKITLLVLLVAGLNLLRRALVG</sequence>
<protein>
    <recommendedName>
        <fullName evidence="8">Probable membrane transporter protein</fullName>
    </recommendedName>
</protein>
<feature type="transmembrane region" description="Helical" evidence="8">
    <location>
        <begin position="203"/>
        <end position="223"/>
    </location>
</feature>
<feature type="transmembrane region" description="Helical" evidence="8">
    <location>
        <begin position="80"/>
        <end position="100"/>
    </location>
</feature>
<evidence type="ECO:0000256" key="5">
    <source>
        <dbReference type="ARBA" id="ARBA00022692"/>
    </source>
</evidence>
<keyword evidence="3" id="KW-0813">Transport</keyword>
<evidence type="ECO:0000313" key="10">
    <source>
        <dbReference type="Proteomes" id="UP001321014"/>
    </source>
</evidence>
<feature type="transmembrane region" description="Helical" evidence="8">
    <location>
        <begin position="49"/>
        <end position="68"/>
    </location>
</feature>
<evidence type="ECO:0000256" key="6">
    <source>
        <dbReference type="ARBA" id="ARBA00022989"/>
    </source>
</evidence>
<feature type="transmembrane region" description="Helical" evidence="8">
    <location>
        <begin position="179"/>
        <end position="197"/>
    </location>
</feature>
<dbReference type="InterPro" id="IPR002781">
    <property type="entry name" value="TM_pro_TauE-like"/>
</dbReference>
<dbReference type="PANTHER" id="PTHR30269">
    <property type="entry name" value="TRANSMEMBRANE PROTEIN YFCA"/>
    <property type="match status" value="1"/>
</dbReference>
<comment type="similarity">
    <text evidence="2 8">Belongs to the 4-toluene sulfonate uptake permease (TSUP) (TC 2.A.102) family.</text>
</comment>
<keyword evidence="4 8" id="KW-1003">Cell membrane</keyword>
<comment type="subcellular location">
    <subcellularLocation>
        <location evidence="1 8">Cell membrane</location>
        <topology evidence="1 8">Multi-pass membrane protein</topology>
    </subcellularLocation>
</comment>
<name>A0ABT2WXB4_9RHOB</name>